<accession>A0ABW4CJS3</accession>
<comment type="caution">
    <text evidence="9">Lacks conserved residue(s) required for the propagation of feature annotation.</text>
</comment>
<dbReference type="CDD" id="cd01320">
    <property type="entry name" value="ADA"/>
    <property type="match status" value="1"/>
</dbReference>
<evidence type="ECO:0000256" key="5">
    <source>
        <dbReference type="ARBA" id="ARBA00023080"/>
    </source>
</evidence>
<gene>
    <name evidence="9 11" type="primary">add</name>
    <name evidence="11" type="ORF">ACFQ47_00325</name>
</gene>
<evidence type="ECO:0000256" key="9">
    <source>
        <dbReference type="HAMAP-Rule" id="MF_00540"/>
    </source>
</evidence>
<organism evidence="11 12">
    <name type="scientific">Lacticaseibacillus yichunensis</name>
    <dbReference type="NCBI Taxonomy" id="2486015"/>
    <lineage>
        <taxon>Bacteria</taxon>
        <taxon>Bacillati</taxon>
        <taxon>Bacillota</taxon>
        <taxon>Bacilli</taxon>
        <taxon>Lactobacillales</taxon>
        <taxon>Lactobacillaceae</taxon>
        <taxon>Lacticaseibacillus</taxon>
    </lineage>
</organism>
<evidence type="ECO:0000256" key="7">
    <source>
        <dbReference type="ARBA" id="ARBA00047989"/>
    </source>
</evidence>
<dbReference type="Pfam" id="PF00962">
    <property type="entry name" value="A_deaminase"/>
    <property type="match status" value="1"/>
</dbReference>
<evidence type="ECO:0000259" key="10">
    <source>
        <dbReference type="Pfam" id="PF00962"/>
    </source>
</evidence>
<dbReference type="InterPro" id="IPR001365">
    <property type="entry name" value="A_deaminase_dom"/>
</dbReference>
<evidence type="ECO:0000256" key="8">
    <source>
        <dbReference type="ARBA" id="ARBA00049213"/>
    </source>
</evidence>
<sequence length="342" mass="36644">MLSEKALHQLGKVELHCHLDGSLSLPLVRRLAQMAAITVPSSDEALRQLVQAPADAKTLMDYLRPFDFVRPLLQTKEALRLAAYDVLAQAAAENVRYIEVRFAPELSMDQGLTATDTILAVIAGLQDGMAAFDIQAQALICGMRQSRPELSAAIFQVAGPFRGQGVAGADFAGNEADFPPDVLTIASEAAKKAGLPLTFHAGECHCAANVYQAISAGATRIGHGTALFDEPAMVQQLASENVAVELCLTSNLQTKAAASYAEFPYPALAQAGVSLSINTDNRTVSNTTLTREYALFQEHFGLTAADFARINHQAADAAFLADEEKAQLQARLTEDYRPLLAD</sequence>
<dbReference type="NCBIfam" id="TIGR01430">
    <property type="entry name" value="aden_deam"/>
    <property type="match status" value="1"/>
</dbReference>
<evidence type="ECO:0000256" key="1">
    <source>
        <dbReference type="ARBA" id="ARBA00012784"/>
    </source>
</evidence>
<name>A0ABW4CJS3_9LACO</name>
<dbReference type="GO" id="GO:0016787">
    <property type="term" value="F:hydrolase activity"/>
    <property type="evidence" value="ECO:0007669"/>
    <property type="project" value="UniProtKB-KW"/>
</dbReference>
<comment type="cofactor">
    <cofactor evidence="9">
        <name>Zn(2+)</name>
        <dbReference type="ChEBI" id="CHEBI:29105"/>
    </cofactor>
    <text evidence="9">Binds 1 zinc ion per subunit.</text>
</comment>
<dbReference type="Gene3D" id="3.20.20.140">
    <property type="entry name" value="Metal-dependent hydrolases"/>
    <property type="match status" value="1"/>
</dbReference>
<dbReference type="EMBL" id="JBHTOG010000003">
    <property type="protein sequence ID" value="MFD1431152.1"/>
    <property type="molecule type" value="Genomic_DNA"/>
</dbReference>
<reference evidence="12" key="1">
    <citation type="journal article" date="2019" name="Int. J. Syst. Evol. Microbiol.">
        <title>The Global Catalogue of Microorganisms (GCM) 10K type strain sequencing project: providing services to taxonomists for standard genome sequencing and annotation.</title>
        <authorList>
            <consortium name="The Broad Institute Genomics Platform"/>
            <consortium name="The Broad Institute Genome Sequencing Center for Infectious Disease"/>
            <person name="Wu L."/>
            <person name="Ma J."/>
        </authorList>
    </citation>
    <scope>NUCLEOTIDE SEQUENCE [LARGE SCALE GENOMIC DNA]</scope>
    <source>
        <strain evidence="12">CCM 8947</strain>
    </source>
</reference>
<dbReference type="SUPFAM" id="SSF51556">
    <property type="entry name" value="Metallo-dependent hydrolases"/>
    <property type="match status" value="1"/>
</dbReference>
<evidence type="ECO:0000256" key="3">
    <source>
        <dbReference type="ARBA" id="ARBA00022801"/>
    </source>
</evidence>
<keyword evidence="12" id="KW-1185">Reference proteome</keyword>
<feature type="active site" description="Proton donor" evidence="9">
    <location>
        <position position="203"/>
    </location>
</feature>
<protein>
    <recommendedName>
        <fullName evidence="1 9">Adenosine deaminase</fullName>
        <ecNumber evidence="1 9">3.5.4.4</ecNumber>
    </recommendedName>
    <alternativeName>
        <fullName evidence="6 9">Adenosine aminohydrolase</fullName>
    </alternativeName>
</protein>
<feature type="site" description="Important for catalytic activity" evidence="9">
    <location>
        <position position="223"/>
    </location>
</feature>
<feature type="binding site" evidence="9">
    <location>
        <position position="200"/>
    </location>
    <ligand>
        <name>Zn(2+)</name>
        <dbReference type="ChEBI" id="CHEBI:29105"/>
        <note>catalytic</note>
    </ligand>
</feature>
<feature type="binding site" evidence="9">
    <location>
        <position position="18"/>
    </location>
    <ligand>
        <name>substrate</name>
    </ligand>
</feature>
<evidence type="ECO:0000313" key="11">
    <source>
        <dbReference type="EMBL" id="MFD1431152.1"/>
    </source>
</evidence>
<comment type="function">
    <text evidence="9">Catalyzes the hydrolytic deamination of adenosine and 2-deoxyadenosine.</text>
</comment>
<dbReference type="RefSeq" id="WP_125697201.1">
    <property type="nucleotide sequence ID" value="NZ_JBHTOG010000003.1"/>
</dbReference>
<feature type="binding site" evidence="9">
    <location>
        <position position="18"/>
    </location>
    <ligand>
        <name>Zn(2+)</name>
        <dbReference type="ChEBI" id="CHEBI:29105"/>
        <note>catalytic</note>
    </ligand>
</feature>
<proteinExistence type="inferred from homology"/>
<keyword evidence="5 9" id="KW-0546">Nucleotide metabolism</keyword>
<evidence type="ECO:0000256" key="6">
    <source>
        <dbReference type="ARBA" id="ARBA00031852"/>
    </source>
</evidence>
<dbReference type="EC" id="3.5.4.4" evidence="1 9"/>
<evidence type="ECO:0000313" key="12">
    <source>
        <dbReference type="Proteomes" id="UP001597192"/>
    </source>
</evidence>
<dbReference type="PANTHER" id="PTHR11409:SF43">
    <property type="entry name" value="ADENOSINE DEAMINASE"/>
    <property type="match status" value="1"/>
</dbReference>
<dbReference type="InterPro" id="IPR006330">
    <property type="entry name" value="Ado/ade_deaminase"/>
</dbReference>
<feature type="binding site" evidence="9">
    <location>
        <position position="20"/>
    </location>
    <ligand>
        <name>substrate</name>
    </ligand>
</feature>
<comment type="caution">
    <text evidence="11">The sequence shown here is derived from an EMBL/GenBank/DDBJ whole genome shotgun (WGS) entry which is preliminary data.</text>
</comment>
<dbReference type="InterPro" id="IPR032466">
    <property type="entry name" value="Metal_Hydrolase"/>
</dbReference>
<dbReference type="Proteomes" id="UP001597192">
    <property type="component" value="Unassembled WGS sequence"/>
</dbReference>
<keyword evidence="2 9" id="KW-0479">Metal-binding</keyword>
<dbReference type="HAMAP" id="MF_00540">
    <property type="entry name" value="A_deaminase"/>
    <property type="match status" value="1"/>
</dbReference>
<dbReference type="InterPro" id="IPR028893">
    <property type="entry name" value="A_deaminase"/>
</dbReference>
<feature type="binding site" evidence="9">
    <location>
        <position position="173"/>
    </location>
    <ligand>
        <name>substrate</name>
    </ligand>
</feature>
<keyword evidence="3 9" id="KW-0378">Hydrolase</keyword>
<comment type="catalytic activity">
    <reaction evidence="7">
        <text>adenosine + H2O + H(+) = inosine + NH4(+)</text>
        <dbReference type="Rhea" id="RHEA:24408"/>
        <dbReference type="ChEBI" id="CHEBI:15377"/>
        <dbReference type="ChEBI" id="CHEBI:15378"/>
        <dbReference type="ChEBI" id="CHEBI:16335"/>
        <dbReference type="ChEBI" id="CHEBI:17596"/>
        <dbReference type="ChEBI" id="CHEBI:28938"/>
        <dbReference type="EC" id="3.5.4.4"/>
    </reaction>
    <physiologicalReaction direction="left-to-right" evidence="7">
        <dbReference type="Rhea" id="RHEA:24409"/>
    </physiologicalReaction>
</comment>
<feature type="binding site" evidence="9">
    <location>
        <position position="280"/>
    </location>
    <ligand>
        <name>Zn(2+)</name>
        <dbReference type="ChEBI" id="CHEBI:29105"/>
        <note>catalytic</note>
    </ligand>
</feature>
<feature type="domain" description="Adenosine deaminase" evidence="10">
    <location>
        <begin position="12"/>
        <end position="333"/>
    </location>
</feature>
<dbReference type="PANTHER" id="PTHR11409">
    <property type="entry name" value="ADENOSINE DEAMINASE"/>
    <property type="match status" value="1"/>
</dbReference>
<evidence type="ECO:0000256" key="4">
    <source>
        <dbReference type="ARBA" id="ARBA00022833"/>
    </source>
</evidence>
<comment type="similarity">
    <text evidence="9">Belongs to the metallo-dependent hydrolases superfamily. Adenosine and AMP deaminases family. Adenosine deaminase subfamily.</text>
</comment>
<comment type="catalytic activity">
    <reaction evidence="8">
        <text>2'-deoxyadenosine + H2O + H(+) = 2'-deoxyinosine + NH4(+)</text>
        <dbReference type="Rhea" id="RHEA:28190"/>
        <dbReference type="ChEBI" id="CHEBI:15377"/>
        <dbReference type="ChEBI" id="CHEBI:15378"/>
        <dbReference type="ChEBI" id="CHEBI:17256"/>
        <dbReference type="ChEBI" id="CHEBI:28938"/>
        <dbReference type="ChEBI" id="CHEBI:28997"/>
        <dbReference type="EC" id="3.5.4.4"/>
    </reaction>
    <physiologicalReaction direction="left-to-right" evidence="8">
        <dbReference type="Rhea" id="RHEA:28191"/>
    </physiologicalReaction>
</comment>
<feature type="binding site" evidence="9">
    <location>
        <position position="16"/>
    </location>
    <ligand>
        <name>Zn(2+)</name>
        <dbReference type="ChEBI" id="CHEBI:29105"/>
        <note>catalytic</note>
    </ligand>
</feature>
<keyword evidence="4 9" id="KW-0862">Zinc</keyword>
<evidence type="ECO:0000256" key="2">
    <source>
        <dbReference type="ARBA" id="ARBA00022723"/>
    </source>
</evidence>